<keyword evidence="3" id="KW-1185">Reference proteome</keyword>
<protein>
    <submittedName>
        <fullName evidence="1">Uncharacterized protein</fullName>
    </submittedName>
</protein>
<evidence type="ECO:0000313" key="3">
    <source>
        <dbReference type="Proteomes" id="UP000800035"/>
    </source>
</evidence>
<evidence type="ECO:0000313" key="1">
    <source>
        <dbReference type="EMBL" id="KAF1948792.1"/>
    </source>
</evidence>
<evidence type="ECO:0000313" key="2">
    <source>
        <dbReference type="EMBL" id="KAF1952806.1"/>
    </source>
</evidence>
<proteinExistence type="predicted"/>
<dbReference type="EMBL" id="ML977048">
    <property type="protein sequence ID" value="KAF1948792.1"/>
    <property type="molecule type" value="Genomic_DNA"/>
</dbReference>
<dbReference type="EMBL" id="ML977008">
    <property type="protein sequence ID" value="KAF1952806.1"/>
    <property type="molecule type" value="Genomic_DNA"/>
</dbReference>
<name>A0A6A5TAU6_9PLEO</name>
<dbReference type="Proteomes" id="UP000800035">
    <property type="component" value="Unassembled WGS sequence"/>
</dbReference>
<organism evidence="1 3">
    <name type="scientific">Byssothecium circinans</name>
    <dbReference type="NCBI Taxonomy" id="147558"/>
    <lineage>
        <taxon>Eukaryota</taxon>
        <taxon>Fungi</taxon>
        <taxon>Dikarya</taxon>
        <taxon>Ascomycota</taxon>
        <taxon>Pezizomycotina</taxon>
        <taxon>Dothideomycetes</taxon>
        <taxon>Pleosporomycetidae</taxon>
        <taxon>Pleosporales</taxon>
        <taxon>Massarineae</taxon>
        <taxon>Massarinaceae</taxon>
        <taxon>Byssothecium</taxon>
    </lineage>
</organism>
<sequence>MLPITALTGTSSPKDLWRELRVRWGERQIYGITGLRHWYSHCLELKRSGLSICSWPISVTLPATNMQTQALRHLDTSGSTTAAQISVHQSRSPLLRLPGKLGNAIYIYVLTDAVVHINMNRELADYENTLSLFLAFKRTYLERS</sequence>
<accession>A0A6A5TAU6</accession>
<gene>
    <name evidence="2" type="ORF">CC80DRAFT_170385</name>
    <name evidence="1" type="ORF">CC80DRAFT_296496</name>
</gene>
<dbReference type="AlphaFoldDB" id="A0A6A5TAU6"/>
<reference evidence="1" key="1">
    <citation type="journal article" date="2020" name="Stud. Mycol.">
        <title>101 Dothideomycetes genomes: a test case for predicting lifestyles and emergence of pathogens.</title>
        <authorList>
            <person name="Haridas S."/>
            <person name="Albert R."/>
            <person name="Binder M."/>
            <person name="Bloem J."/>
            <person name="Labutti K."/>
            <person name="Salamov A."/>
            <person name="Andreopoulos B."/>
            <person name="Baker S."/>
            <person name="Barry K."/>
            <person name="Bills G."/>
            <person name="Bluhm B."/>
            <person name="Cannon C."/>
            <person name="Castanera R."/>
            <person name="Culley D."/>
            <person name="Daum C."/>
            <person name="Ezra D."/>
            <person name="Gonzalez J."/>
            <person name="Henrissat B."/>
            <person name="Kuo A."/>
            <person name="Liang C."/>
            <person name="Lipzen A."/>
            <person name="Lutzoni F."/>
            <person name="Magnuson J."/>
            <person name="Mondo S."/>
            <person name="Nolan M."/>
            <person name="Ohm R."/>
            <person name="Pangilinan J."/>
            <person name="Park H.-J."/>
            <person name="Ramirez L."/>
            <person name="Alfaro M."/>
            <person name="Sun H."/>
            <person name="Tritt A."/>
            <person name="Yoshinaga Y."/>
            <person name="Zwiers L.-H."/>
            <person name="Turgeon B."/>
            <person name="Goodwin S."/>
            <person name="Spatafora J."/>
            <person name="Crous P."/>
            <person name="Grigoriev I."/>
        </authorList>
    </citation>
    <scope>NUCLEOTIDE SEQUENCE</scope>
    <source>
        <strain evidence="1">CBS 675.92</strain>
    </source>
</reference>